<feature type="compositionally biased region" description="Polar residues" evidence="1">
    <location>
        <begin position="1"/>
        <end position="10"/>
    </location>
</feature>
<dbReference type="EMBL" id="RQTK01000063">
    <property type="protein sequence ID" value="RUS89185.1"/>
    <property type="molecule type" value="Genomic_DNA"/>
</dbReference>
<reference evidence="3 4" key="1">
    <citation type="submission" date="2019-01" db="EMBL/GenBank/DDBJ databases">
        <title>A draft genome assembly of the solar-powered sea slug Elysia chlorotica.</title>
        <authorList>
            <person name="Cai H."/>
            <person name="Li Q."/>
            <person name="Fang X."/>
            <person name="Li J."/>
            <person name="Curtis N.E."/>
            <person name="Altenburger A."/>
            <person name="Shibata T."/>
            <person name="Feng M."/>
            <person name="Maeda T."/>
            <person name="Schwartz J.A."/>
            <person name="Shigenobu S."/>
            <person name="Lundholm N."/>
            <person name="Nishiyama T."/>
            <person name="Yang H."/>
            <person name="Hasebe M."/>
            <person name="Li S."/>
            <person name="Pierce S.K."/>
            <person name="Wang J."/>
        </authorList>
    </citation>
    <scope>NUCLEOTIDE SEQUENCE [LARGE SCALE GENOMIC DNA]</scope>
    <source>
        <strain evidence="3">EC2010</strain>
        <tissue evidence="3">Whole organism of an adult</tissue>
    </source>
</reference>
<dbReference type="PANTHER" id="PTHR13336:SF3">
    <property type="entry name" value="OCIA DOMAIN-CONTAINING PROTEIN 1"/>
    <property type="match status" value="1"/>
</dbReference>
<dbReference type="Proteomes" id="UP000271974">
    <property type="component" value="Unassembled WGS sequence"/>
</dbReference>
<feature type="compositionally biased region" description="Basic and acidic residues" evidence="1">
    <location>
        <begin position="231"/>
        <end position="241"/>
    </location>
</feature>
<feature type="domain" description="OCIA" evidence="2">
    <location>
        <begin position="35"/>
        <end position="117"/>
    </location>
</feature>
<proteinExistence type="predicted"/>
<protein>
    <recommendedName>
        <fullName evidence="2">OCIA domain-containing protein</fullName>
    </recommendedName>
</protein>
<evidence type="ECO:0000313" key="3">
    <source>
        <dbReference type="EMBL" id="RUS89185.1"/>
    </source>
</evidence>
<dbReference type="AlphaFoldDB" id="A0A433U5T2"/>
<dbReference type="STRING" id="188477.A0A433U5T2"/>
<dbReference type="Pfam" id="PF07051">
    <property type="entry name" value="OCIA"/>
    <property type="match status" value="1"/>
</dbReference>
<dbReference type="PANTHER" id="PTHR13336">
    <property type="entry name" value="OVARIAN CARCINOMA IMMUNOREACTIVE ANTIGEN"/>
    <property type="match status" value="1"/>
</dbReference>
<organism evidence="3 4">
    <name type="scientific">Elysia chlorotica</name>
    <name type="common">Eastern emerald elysia</name>
    <name type="synonym">Sea slug</name>
    <dbReference type="NCBI Taxonomy" id="188477"/>
    <lineage>
        <taxon>Eukaryota</taxon>
        <taxon>Metazoa</taxon>
        <taxon>Spiralia</taxon>
        <taxon>Lophotrochozoa</taxon>
        <taxon>Mollusca</taxon>
        <taxon>Gastropoda</taxon>
        <taxon>Heterobranchia</taxon>
        <taxon>Euthyneura</taxon>
        <taxon>Panpulmonata</taxon>
        <taxon>Sacoglossa</taxon>
        <taxon>Placobranchoidea</taxon>
        <taxon>Plakobranchidae</taxon>
        <taxon>Elysia</taxon>
    </lineage>
</organism>
<feature type="region of interest" description="Disordered" evidence="1">
    <location>
        <begin position="171"/>
        <end position="270"/>
    </location>
</feature>
<feature type="compositionally biased region" description="Basic and acidic residues" evidence="1">
    <location>
        <begin position="171"/>
        <end position="206"/>
    </location>
</feature>
<sequence length="270" mass="30371">MASQPQSNAGDTRFEQPKGTGAQESFGRPGQMPTLTDEERQVMRECERDSFYKRALPIAFGCMIGAQGMVRSGYWSAHPRFGAFPKMIITGGVGYFIGKIMYLPVCQQKILEQLPHSNLANAIRKSKGIPQPETSFGAVEDGLEDRSRAKSKLSDDYTVLEGLDDRNRPTIDKEVKVKGEDKEEKRSITYDELRRRNRQEYEDNLAKRSNRPPGSPSYKDSPFMPQQPWPDKTKPGSRSEVETDDGSSSSSSQAPTKRKRTNIWGDPIDD</sequence>
<feature type="region of interest" description="Disordered" evidence="1">
    <location>
        <begin position="1"/>
        <end position="36"/>
    </location>
</feature>
<dbReference type="InterPro" id="IPR009764">
    <property type="entry name" value="OCIA_dom"/>
</dbReference>
<comment type="caution">
    <text evidence="3">The sequence shown here is derived from an EMBL/GenBank/DDBJ whole genome shotgun (WGS) entry which is preliminary data.</text>
</comment>
<dbReference type="InterPro" id="IPR040187">
    <property type="entry name" value="OCAD1/2"/>
</dbReference>
<evidence type="ECO:0000313" key="4">
    <source>
        <dbReference type="Proteomes" id="UP000271974"/>
    </source>
</evidence>
<evidence type="ECO:0000259" key="2">
    <source>
        <dbReference type="Pfam" id="PF07051"/>
    </source>
</evidence>
<feature type="region of interest" description="Disordered" evidence="1">
    <location>
        <begin position="128"/>
        <end position="151"/>
    </location>
</feature>
<name>A0A433U5T2_ELYCH</name>
<dbReference type="OrthoDB" id="6513616at2759"/>
<gene>
    <name evidence="3" type="ORF">EGW08_003064</name>
</gene>
<keyword evidence="4" id="KW-1185">Reference proteome</keyword>
<evidence type="ECO:0000256" key="1">
    <source>
        <dbReference type="SAM" id="MobiDB-lite"/>
    </source>
</evidence>
<dbReference type="GO" id="GO:0005768">
    <property type="term" value="C:endosome"/>
    <property type="evidence" value="ECO:0007669"/>
    <property type="project" value="TreeGrafter"/>
</dbReference>
<accession>A0A433U5T2</accession>